<dbReference type="Proteomes" id="UP000694408">
    <property type="component" value="Unplaced"/>
</dbReference>
<dbReference type="PANTHER" id="PTHR24210">
    <property type="entry name" value="LIM DOMAIN-CONTAINING PROTEIN"/>
    <property type="match status" value="1"/>
</dbReference>
<evidence type="ECO:0000256" key="9">
    <source>
        <dbReference type="ARBA" id="ARBA00023136"/>
    </source>
</evidence>
<dbReference type="FunFam" id="2.10.110.10:FF:000019">
    <property type="entry name" value="Lim and senescent cell antigen-like-containing"/>
    <property type="match status" value="1"/>
</dbReference>
<organism evidence="13 14">
    <name type="scientific">Junco hyemalis</name>
    <name type="common">Dark-eyed junco</name>
    <dbReference type="NCBI Taxonomy" id="40217"/>
    <lineage>
        <taxon>Eukaryota</taxon>
        <taxon>Metazoa</taxon>
        <taxon>Chordata</taxon>
        <taxon>Craniata</taxon>
        <taxon>Vertebrata</taxon>
        <taxon>Euteleostomi</taxon>
        <taxon>Archelosauria</taxon>
        <taxon>Archosauria</taxon>
        <taxon>Dinosauria</taxon>
        <taxon>Saurischia</taxon>
        <taxon>Theropoda</taxon>
        <taxon>Coelurosauria</taxon>
        <taxon>Aves</taxon>
        <taxon>Neognathae</taxon>
        <taxon>Neoaves</taxon>
        <taxon>Telluraves</taxon>
        <taxon>Australaves</taxon>
        <taxon>Passeriformes</taxon>
        <taxon>Passerellidae</taxon>
        <taxon>Junco</taxon>
    </lineage>
</organism>
<dbReference type="GO" id="GO:0005911">
    <property type="term" value="C:cell-cell junction"/>
    <property type="evidence" value="ECO:0007669"/>
    <property type="project" value="TreeGrafter"/>
</dbReference>
<dbReference type="GO" id="GO:1900026">
    <property type="term" value="P:positive regulation of substrate adhesion-dependent cell spreading"/>
    <property type="evidence" value="ECO:0007669"/>
    <property type="project" value="TreeGrafter"/>
</dbReference>
<dbReference type="SUPFAM" id="SSF57716">
    <property type="entry name" value="Glucocorticoid receptor-like (DNA-binding domain)"/>
    <property type="match status" value="6"/>
</dbReference>
<dbReference type="GO" id="GO:0005925">
    <property type="term" value="C:focal adhesion"/>
    <property type="evidence" value="ECO:0007669"/>
    <property type="project" value="UniProtKB-SubCell"/>
</dbReference>
<feature type="domain" description="LIM zinc-binding" evidence="12">
    <location>
        <begin position="255"/>
        <end position="314"/>
    </location>
</feature>
<keyword evidence="7" id="KW-0965">Cell junction</keyword>
<keyword evidence="6 10" id="KW-0862">Zinc</keyword>
<dbReference type="InterPro" id="IPR017351">
    <property type="entry name" value="PINCH-1-4-like"/>
</dbReference>
<keyword evidence="9" id="KW-0472">Membrane</keyword>
<evidence type="ECO:0000256" key="6">
    <source>
        <dbReference type="ARBA" id="ARBA00022833"/>
    </source>
</evidence>
<keyword evidence="3" id="KW-1003">Cell membrane</keyword>
<dbReference type="PROSITE" id="PS00478">
    <property type="entry name" value="LIM_DOMAIN_1"/>
    <property type="match status" value="2"/>
</dbReference>
<evidence type="ECO:0000313" key="13">
    <source>
        <dbReference type="Ensembl" id="ENSJHYP00000021643.1"/>
    </source>
</evidence>
<evidence type="ECO:0000256" key="11">
    <source>
        <dbReference type="SAM" id="MobiDB-lite"/>
    </source>
</evidence>
<dbReference type="FunFam" id="2.10.110.10:FF:000021">
    <property type="entry name" value="Lim and senescent cell antigen-like-containing"/>
    <property type="match status" value="1"/>
</dbReference>
<evidence type="ECO:0000256" key="2">
    <source>
        <dbReference type="ARBA" id="ARBA00004413"/>
    </source>
</evidence>
<dbReference type="PANTHER" id="PTHR24210:SF10">
    <property type="entry name" value="LIM AND SENESCENT CELL ANTIGEN-LIKE-CONTAINING DOMAIN PROTEIN 2"/>
    <property type="match status" value="1"/>
</dbReference>
<proteinExistence type="predicted"/>
<dbReference type="Ensembl" id="ENSJHYT00000026137.1">
    <property type="protein sequence ID" value="ENSJHYP00000021643.1"/>
    <property type="gene ID" value="ENSJHYG00000016371.1"/>
</dbReference>
<name>A0A8C5NSW4_JUNHY</name>
<evidence type="ECO:0000256" key="4">
    <source>
        <dbReference type="ARBA" id="ARBA00022723"/>
    </source>
</evidence>
<dbReference type="SMART" id="SM00132">
    <property type="entry name" value="LIM"/>
    <property type="match status" value="5"/>
</dbReference>
<feature type="region of interest" description="Disordered" evidence="11">
    <location>
        <begin position="1"/>
        <end position="58"/>
    </location>
</feature>
<dbReference type="GO" id="GO:0005886">
    <property type="term" value="C:plasma membrane"/>
    <property type="evidence" value="ECO:0007669"/>
    <property type="project" value="UniProtKB-SubCell"/>
</dbReference>
<dbReference type="CDD" id="cd09333">
    <property type="entry name" value="LIM3_PINCH"/>
    <property type="match status" value="1"/>
</dbReference>
<dbReference type="GO" id="GO:0098609">
    <property type="term" value="P:cell-cell adhesion"/>
    <property type="evidence" value="ECO:0007669"/>
    <property type="project" value="TreeGrafter"/>
</dbReference>
<dbReference type="CDD" id="cd09334">
    <property type="entry name" value="LIM4_PINCH"/>
    <property type="match status" value="1"/>
</dbReference>
<dbReference type="PROSITE" id="PS50023">
    <property type="entry name" value="LIM_DOMAIN_2"/>
    <property type="match status" value="4"/>
</dbReference>
<dbReference type="GO" id="GO:0045216">
    <property type="term" value="P:cell-cell junction organization"/>
    <property type="evidence" value="ECO:0007669"/>
    <property type="project" value="TreeGrafter"/>
</dbReference>
<evidence type="ECO:0000256" key="1">
    <source>
        <dbReference type="ARBA" id="ARBA00004246"/>
    </source>
</evidence>
<feature type="compositionally biased region" description="Pro residues" evidence="11">
    <location>
        <begin position="17"/>
        <end position="28"/>
    </location>
</feature>
<dbReference type="InterPro" id="IPR001781">
    <property type="entry name" value="Znf_LIM"/>
</dbReference>
<protein>
    <submittedName>
        <fullName evidence="13">LIM zinc finger domain containing 2</fullName>
    </submittedName>
</protein>
<evidence type="ECO:0000256" key="8">
    <source>
        <dbReference type="ARBA" id="ARBA00023038"/>
    </source>
</evidence>
<evidence type="ECO:0000313" key="14">
    <source>
        <dbReference type="Proteomes" id="UP000694408"/>
    </source>
</evidence>
<comment type="subcellular location">
    <subcellularLocation>
        <location evidence="1">Cell junction</location>
        <location evidence="1">Focal adhesion</location>
    </subcellularLocation>
    <subcellularLocation>
        <location evidence="2">Cell membrane</location>
        <topology evidence="2">Peripheral membrane protein</topology>
        <orientation evidence="2">Cytoplasmic side</orientation>
    </subcellularLocation>
</comment>
<keyword evidence="8 10" id="KW-0440">LIM domain</keyword>
<evidence type="ECO:0000256" key="5">
    <source>
        <dbReference type="ARBA" id="ARBA00022737"/>
    </source>
</evidence>
<reference evidence="13" key="2">
    <citation type="submission" date="2025-09" db="UniProtKB">
        <authorList>
            <consortium name="Ensembl"/>
        </authorList>
    </citation>
    <scope>IDENTIFICATION</scope>
</reference>
<keyword evidence="5" id="KW-0677">Repeat</keyword>
<dbReference type="FunFam" id="2.10.110.10:FF:000017">
    <property type="entry name" value="Lim and senescent cell antigen-like-containing"/>
    <property type="match status" value="1"/>
</dbReference>
<feature type="domain" description="LIM zinc-binding" evidence="12">
    <location>
        <begin position="343"/>
        <end position="436"/>
    </location>
</feature>
<dbReference type="FunFam" id="2.10.110.10:FF:000011">
    <property type="entry name" value="Lim and senescent cell antigen-like-containing"/>
    <property type="match status" value="1"/>
</dbReference>
<dbReference type="Pfam" id="PF00412">
    <property type="entry name" value="LIM"/>
    <property type="match status" value="5"/>
</dbReference>
<dbReference type="AlphaFoldDB" id="A0A8C5NSW4"/>
<feature type="compositionally biased region" description="Low complexity" evidence="11">
    <location>
        <begin position="29"/>
        <end position="42"/>
    </location>
</feature>
<evidence type="ECO:0000256" key="7">
    <source>
        <dbReference type="ARBA" id="ARBA00022949"/>
    </source>
</evidence>
<dbReference type="GO" id="GO:2001046">
    <property type="term" value="P:positive regulation of integrin-mediated signaling pathway"/>
    <property type="evidence" value="ECO:0007669"/>
    <property type="project" value="TreeGrafter"/>
</dbReference>
<reference evidence="13" key="1">
    <citation type="submission" date="2025-08" db="UniProtKB">
        <authorList>
            <consortium name="Ensembl"/>
        </authorList>
    </citation>
    <scope>IDENTIFICATION</scope>
</reference>
<accession>A0A8C5NSW4</accession>
<dbReference type="GO" id="GO:0046872">
    <property type="term" value="F:metal ion binding"/>
    <property type="evidence" value="ECO:0007669"/>
    <property type="project" value="UniProtKB-KW"/>
</dbReference>
<keyword evidence="4 10" id="KW-0479">Metal-binding</keyword>
<keyword evidence="14" id="KW-1185">Reference proteome</keyword>
<dbReference type="InterPro" id="IPR047944">
    <property type="entry name" value="LIMS1/2-like_LIM1"/>
</dbReference>
<dbReference type="CDD" id="cd09331">
    <property type="entry name" value="LIM1_PINCH"/>
    <property type="match status" value="1"/>
</dbReference>
<dbReference type="GO" id="GO:0005737">
    <property type="term" value="C:cytoplasm"/>
    <property type="evidence" value="ECO:0007669"/>
    <property type="project" value="TreeGrafter"/>
</dbReference>
<evidence type="ECO:0000256" key="3">
    <source>
        <dbReference type="ARBA" id="ARBA00022475"/>
    </source>
</evidence>
<sequence length="462" mass="51729">MRRSGGAALSHRGLRCPPTPKGPGPPPGRGQRWPPGPQRSGRAAPPAPEPLGDSAGIAAMTGSNMSDALANAVCERCQARFDPAERIVNSNGELYHESCFVCAQCFRQFPEGLFYEFEGRKYCEHDFQMLFAPCCGECGEFITGRVIKAMNNNWHPECFRCELCDVTLADLGFVKNAGRHLCRPCHNREKAKGLGKYICQKCHLIIDEQPLMFRNDSYHPDHFNCTHCGKELTAEARELKGELYCLPCHDKMGIPICGACRRPIEGRVVNALGKQWHVEHFVCAKCEKPFLGHRHYEKKGLAYCETHYNQLFGDVCYNCSHVIEGDGKICSLLVLGCCPCFICWCSCCSPTVARQQCLFSHLASFEFGYKSEFKQSISVLLLGAFTFAVVSALNKAWCVNCFSCSTCNVKLTLKNKFVEFDMKPVCKKCYEKFPLELKKRLKKLSELASKKIHPKALDLNSA</sequence>
<evidence type="ECO:0000256" key="10">
    <source>
        <dbReference type="PROSITE-ProRule" id="PRU00125"/>
    </source>
</evidence>
<feature type="domain" description="LIM zinc-binding" evidence="12">
    <location>
        <begin position="133"/>
        <end position="192"/>
    </location>
</feature>
<dbReference type="CDD" id="cd09332">
    <property type="entry name" value="LIM2_PINCH"/>
    <property type="match status" value="1"/>
</dbReference>
<evidence type="ECO:0000259" key="12">
    <source>
        <dbReference type="PROSITE" id="PS50023"/>
    </source>
</evidence>
<feature type="domain" description="LIM zinc-binding" evidence="12">
    <location>
        <begin position="72"/>
        <end position="132"/>
    </location>
</feature>
<dbReference type="Gene3D" id="2.10.110.10">
    <property type="entry name" value="Cysteine Rich Protein"/>
    <property type="match status" value="5"/>
</dbReference>